<feature type="region of interest" description="Disordered" evidence="1">
    <location>
        <begin position="1"/>
        <end position="67"/>
    </location>
</feature>
<dbReference type="AlphaFoldDB" id="A0A4Z1FHT9"/>
<evidence type="ECO:0000313" key="3">
    <source>
        <dbReference type="Proteomes" id="UP000297910"/>
    </source>
</evidence>
<accession>A0A4Z1FHT9</accession>
<name>A0A4Z1FHT9_9HELO</name>
<proteinExistence type="predicted"/>
<dbReference type="EMBL" id="PQXI01000109">
    <property type="protein sequence ID" value="TGO24186.1"/>
    <property type="molecule type" value="Genomic_DNA"/>
</dbReference>
<evidence type="ECO:0000313" key="2">
    <source>
        <dbReference type="EMBL" id="TGO24186.1"/>
    </source>
</evidence>
<gene>
    <name evidence="2" type="ORF">BPAE_0109g00140</name>
</gene>
<organism evidence="2 3">
    <name type="scientific">Botrytis paeoniae</name>
    <dbReference type="NCBI Taxonomy" id="278948"/>
    <lineage>
        <taxon>Eukaryota</taxon>
        <taxon>Fungi</taxon>
        <taxon>Dikarya</taxon>
        <taxon>Ascomycota</taxon>
        <taxon>Pezizomycotina</taxon>
        <taxon>Leotiomycetes</taxon>
        <taxon>Helotiales</taxon>
        <taxon>Sclerotiniaceae</taxon>
        <taxon>Botrytis</taxon>
    </lineage>
</organism>
<sequence>MQYQVVALNLGKKRKQKKREGEREGEKYVRKSPFRENTIQKARSGEDEEAPSNERRATSNEHQQQYQHKNKFDWIEVLNY</sequence>
<feature type="compositionally biased region" description="Basic and acidic residues" evidence="1">
    <location>
        <begin position="19"/>
        <end position="29"/>
    </location>
</feature>
<comment type="caution">
    <text evidence="2">The sequence shown here is derived from an EMBL/GenBank/DDBJ whole genome shotgun (WGS) entry which is preliminary data.</text>
</comment>
<dbReference type="Proteomes" id="UP000297910">
    <property type="component" value="Unassembled WGS sequence"/>
</dbReference>
<reference evidence="2 3" key="1">
    <citation type="submission" date="2017-12" db="EMBL/GenBank/DDBJ databases">
        <title>Comparative genomics of Botrytis spp.</title>
        <authorList>
            <person name="Valero-Jimenez C.A."/>
            <person name="Tapia P."/>
            <person name="Veloso J."/>
            <person name="Silva-Moreno E."/>
            <person name="Staats M."/>
            <person name="Valdes J.H."/>
            <person name="Van Kan J.A.L."/>
        </authorList>
    </citation>
    <scope>NUCLEOTIDE SEQUENCE [LARGE SCALE GENOMIC DNA]</scope>
    <source>
        <strain evidence="2 3">Bp0003</strain>
    </source>
</reference>
<evidence type="ECO:0000256" key="1">
    <source>
        <dbReference type="SAM" id="MobiDB-lite"/>
    </source>
</evidence>
<keyword evidence="3" id="KW-1185">Reference proteome</keyword>
<protein>
    <submittedName>
        <fullName evidence="2">Uncharacterized protein</fullName>
    </submittedName>
</protein>